<feature type="compositionally biased region" description="Polar residues" evidence="1">
    <location>
        <begin position="276"/>
        <end position="294"/>
    </location>
</feature>
<protein>
    <submittedName>
        <fullName evidence="2">Uncharacterized protein</fullName>
    </submittedName>
</protein>
<dbReference type="AlphaFoldDB" id="A0A0S4IKE8"/>
<accession>A0A0S4IKE8</accession>
<feature type="region of interest" description="Disordered" evidence="1">
    <location>
        <begin position="1"/>
        <end position="30"/>
    </location>
</feature>
<reference evidence="3" key="1">
    <citation type="submission" date="2015-09" db="EMBL/GenBank/DDBJ databases">
        <authorList>
            <consortium name="Pathogen Informatics"/>
        </authorList>
    </citation>
    <scope>NUCLEOTIDE SEQUENCE [LARGE SCALE GENOMIC DNA]</scope>
    <source>
        <strain evidence="3">Lake Konstanz</strain>
    </source>
</reference>
<evidence type="ECO:0000313" key="3">
    <source>
        <dbReference type="Proteomes" id="UP000051952"/>
    </source>
</evidence>
<feature type="region of interest" description="Disordered" evidence="1">
    <location>
        <begin position="255"/>
        <end position="294"/>
    </location>
</feature>
<dbReference type="EMBL" id="CYKH01000057">
    <property type="protein sequence ID" value="CUE66293.1"/>
    <property type="molecule type" value="Genomic_DNA"/>
</dbReference>
<dbReference type="Proteomes" id="UP000051952">
    <property type="component" value="Unassembled WGS sequence"/>
</dbReference>
<dbReference type="VEuPathDB" id="TriTrypDB:BSAL_51135"/>
<evidence type="ECO:0000256" key="1">
    <source>
        <dbReference type="SAM" id="MobiDB-lite"/>
    </source>
</evidence>
<feature type="region of interest" description="Disordered" evidence="1">
    <location>
        <begin position="180"/>
        <end position="216"/>
    </location>
</feature>
<gene>
    <name evidence="2" type="ORF">BSAL_51135</name>
</gene>
<proteinExistence type="predicted"/>
<feature type="region of interest" description="Disordered" evidence="1">
    <location>
        <begin position="339"/>
        <end position="360"/>
    </location>
</feature>
<sequence length="449" mass="49326">MWSKYLSPQGDKVTSHTSMTFGREDGAHHQHTTLLRSFDLPSNGQPPRLTRTSASELQDVVVAFSQRDLFDAETLAEANGRHAAAQHYMMTTATDAARQQLPAAPRRPPVVEWLLTSMPINNINKHNIPPHDGDLRGILTSSSSAHHHRHPQPHAVSVDDDEDAMELQDLLEALDAASPLPSSVVQQENATPHHQPEPAAHPSNSSHLFRDSPETLFRNNGDAAFASSLPMHRDVNQISKQTPRHSIDASRNAFDTNFDQHGAGSSHKQPTDYVKSGQQHQSKPTNGPRLTSDSFARLGVIPPRTGSAESLDGEYPPQYEEEAHYIHVLDMDAVRRALHQPARSDSAPGSPQHQSSVGEAGRWRSAYQHPSVNMDGGVGGVGGHHNAAADGYHRDPVLSSLAIPLMPEEKDLLQRGFQDLAKRRSACNAKAIKTRLYDAPTTPRRRIPR</sequence>
<keyword evidence="3" id="KW-1185">Reference proteome</keyword>
<feature type="compositionally biased region" description="Polar residues" evidence="1">
    <location>
        <begin position="347"/>
        <end position="357"/>
    </location>
</feature>
<evidence type="ECO:0000313" key="2">
    <source>
        <dbReference type="EMBL" id="CUE66293.1"/>
    </source>
</evidence>
<feature type="compositionally biased region" description="Polar residues" evidence="1">
    <location>
        <begin position="180"/>
        <end position="192"/>
    </location>
</feature>
<name>A0A0S4IKE8_BODSA</name>
<feature type="region of interest" description="Disordered" evidence="1">
    <location>
        <begin position="128"/>
        <end position="161"/>
    </location>
</feature>
<organism evidence="2 3">
    <name type="scientific">Bodo saltans</name>
    <name type="common">Flagellated protozoan</name>
    <dbReference type="NCBI Taxonomy" id="75058"/>
    <lineage>
        <taxon>Eukaryota</taxon>
        <taxon>Discoba</taxon>
        <taxon>Euglenozoa</taxon>
        <taxon>Kinetoplastea</taxon>
        <taxon>Metakinetoplastina</taxon>
        <taxon>Eubodonida</taxon>
        <taxon>Bodonidae</taxon>
        <taxon>Bodo</taxon>
    </lineage>
</organism>